<comment type="caution">
    <text evidence="1">The sequence shown here is derived from an EMBL/GenBank/DDBJ whole genome shotgun (WGS) entry which is preliminary data.</text>
</comment>
<protein>
    <submittedName>
        <fullName evidence="1">Uncharacterized protein</fullName>
    </submittedName>
</protein>
<name>A0A9D3Z0X9_DREPO</name>
<reference evidence="1" key="1">
    <citation type="journal article" date="2019" name="bioRxiv">
        <title>The Genome of the Zebra Mussel, Dreissena polymorpha: A Resource for Invasive Species Research.</title>
        <authorList>
            <person name="McCartney M.A."/>
            <person name="Auch B."/>
            <person name="Kono T."/>
            <person name="Mallez S."/>
            <person name="Zhang Y."/>
            <person name="Obille A."/>
            <person name="Becker A."/>
            <person name="Abrahante J.E."/>
            <person name="Garbe J."/>
            <person name="Badalamenti J.P."/>
            <person name="Herman A."/>
            <person name="Mangelson H."/>
            <person name="Liachko I."/>
            <person name="Sullivan S."/>
            <person name="Sone E.D."/>
            <person name="Koren S."/>
            <person name="Silverstein K.A.T."/>
            <person name="Beckman K.B."/>
            <person name="Gohl D.M."/>
        </authorList>
    </citation>
    <scope>NUCLEOTIDE SEQUENCE</scope>
    <source>
        <strain evidence="1">Duluth1</strain>
        <tissue evidence="1">Whole animal</tissue>
    </source>
</reference>
<dbReference type="AlphaFoldDB" id="A0A9D3Z0X9"/>
<dbReference type="EMBL" id="JAIWYP010000014">
    <property type="protein sequence ID" value="KAH3710743.1"/>
    <property type="molecule type" value="Genomic_DNA"/>
</dbReference>
<gene>
    <name evidence="1" type="ORF">DPMN_070237</name>
</gene>
<dbReference type="Proteomes" id="UP000828390">
    <property type="component" value="Unassembled WGS sequence"/>
</dbReference>
<reference evidence="1" key="2">
    <citation type="submission" date="2020-11" db="EMBL/GenBank/DDBJ databases">
        <authorList>
            <person name="McCartney M.A."/>
            <person name="Auch B."/>
            <person name="Kono T."/>
            <person name="Mallez S."/>
            <person name="Becker A."/>
            <person name="Gohl D.M."/>
            <person name="Silverstein K.A.T."/>
            <person name="Koren S."/>
            <person name="Bechman K.B."/>
            <person name="Herman A."/>
            <person name="Abrahante J.E."/>
            <person name="Garbe J."/>
        </authorList>
    </citation>
    <scope>NUCLEOTIDE SEQUENCE</scope>
    <source>
        <strain evidence="1">Duluth1</strain>
        <tissue evidence="1">Whole animal</tissue>
    </source>
</reference>
<proteinExistence type="predicted"/>
<evidence type="ECO:0000313" key="1">
    <source>
        <dbReference type="EMBL" id="KAH3710743.1"/>
    </source>
</evidence>
<sequence length="69" mass="7818">MRDQAVKVSSEVEMNGISESECYMLDGASLLHRLPWKKGDTNNAIAKSSADLRTRSFYHTPETRTRTKT</sequence>
<accession>A0A9D3Z0X9</accession>
<keyword evidence="2" id="KW-1185">Reference proteome</keyword>
<evidence type="ECO:0000313" key="2">
    <source>
        <dbReference type="Proteomes" id="UP000828390"/>
    </source>
</evidence>
<organism evidence="1 2">
    <name type="scientific">Dreissena polymorpha</name>
    <name type="common">Zebra mussel</name>
    <name type="synonym">Mytilus polymorpha</name>
    <dbReference type="NCBI Taxonomy" id="45954"/>
    <lineage>
        <taxon>Eukaryota</taxon>
        <taxon>Metazoa</taxon>
        <taxon>Spiralia</taxon>
        <taxon>Lophotrochozoa</taxon>
        <taxon>Mollusca</taxon>
        <taxon>Bivalvia</taxon>
        <taxon>Autobranchia</taxon>
        <taxon>Heteroconchia</taxon>
        <taxon>Euheterodonta</taxon>
        <taxon>Imparidentia</taxon>
        <taxon>Neoheterodontei</taxon>
        <taxon>Myida</taxon>
        <taxon>Dreissenoidea</taxon>
        <taxon>Dreissenidae</taxon>
        <taxon>Dreissena</taxon>
    </lineage>
</organism>